<organism evidence="1 2">
    <name type="scientific">Dorea amylophila</name>
    <dbReference type="NCBI Taxonomy" id="2981789"/>
    <lineage>
        <taxon>Bacteria</taxon>
        <taxon>Bacillati</taxon>
        <taxon>Bacillota</taxon>
        <taxon>Clostridia</taxon>
        <taxon>Lachnospirales</taxon>
        <taxon>Lachnospiraceae</taxon>
        <taxon>Dorea</taxon>
    </lineage>
</organism>
<accession>A0ABW8B2F6</accession>
<evidence type="ECO:0000313" key="1">
    <source>
        <dbReference type="EMBL" id="MFI7846459.1"/>
    </source>
</evidence>
<keyword evidence="2" id="KW-1185">Reference proteome</keyword>
<protein>
    <submittedName>
        <fullName evidence="1">DUF6553 family protein</fullName>
    </submittedName>
</protein>
<sequence>MNVKMDKTWTTIFYQETNPVRRMELLRENTGNGERKEEQYRNQLWIARYGKSSPVKDEFVGCLLDLKYLAEVITIDWGGKRRKQGMQIIDTLGMSEIESRDELYHKILLEELQNVFLKYIEVSRNGRDFTSFVFGVGQLTEEGIAKKIAQQINMIAFQAPHLLHMDKEFALLQEAALLAFRQLYPNKEYFSENNLPF</sequence>
<name>A0ABW8B2F6_9FIRM</name>
<dbReference type="GeneID" id="96229776"/>
<dbReference type="Proteomes" id="UP001614216">
    <property type="component" value="Unassembled WGS sequence"/>
</dbReference>
<gene>
    <name evidence="1" type="ORF">ACIF0M_13195</name>
</gene>
<dbReference type="Pfam" id="PF20190">
    <property type="entry name" value="DUF6553"/>
    <property type="match status" value="1"/>
</dbReference>
<evidence type="ECO:0000313" key="2">
    <source>
        <dbReference type="Proteomes" id="UP001614216"/>
    </source>
</evidence>
<proteinExistence type="predicted"/>
<reference evidence="1 2" key="1">
    <citation type="submission" date="2024-08" db="EMBL/GenBank/DDBJ databases">
        <authorList>
            <person name="Vancuren S.J."/>
            <person name="Allen-Vercoe E."/>
        </authorList>
    </citation>
    <scope>NUCLEOTIDE SEQUENCE [LARGE SCALE GENOMIC DNA]</scope>
    <source>
        <strain evidence="1 2">16-6-I_42_FAA</strain>
    </source>
</reference>
<dbReference type="InterPro" id="IPR046683">
    <property type="entry name" value="DUF6553"/>
</dbReference>
<dbReference type="EMBL" id="JBITRD010000013">
    <property type="protein sequence ID" value="MFI7846459.1"/>
    <property type="molecule type" value="Genomic_DNA"/>
</dbReference>
<comment type="caution">
    <text evidence="1">The sequence shown here is derived from an EMBL/GenBank/DDBJ whole genome shotgun (WGS) entry which is preliminary data.</text>
</comment>
<dbReference type="RefSeq" id="WP_242859260.1">
    <property type="nucleotide sequence ID" value="NZ_JAOQJW010000020.1"/>
</dbReference>